<dbReference type="Pfam" id="PF00589">
    <property type="entry name" value="Phage_integrase"/>
    <property type="match status" value="1"/>
</dbReference>
<evidence type="ECO:0000313" key="9">
    <source>
        <dbReference type="Proteomes" id="UP001438953"/>
    </source>
</evidence>
<evidence type="ECO:0000259" key="5">
    <source>
        <dbReference type="Pfam" id="PF00589"/>
    </source>
</evidence>
<proteinExistence type="inferred from homology"/>
<reference evidence="8 9" key="1">
    <citation type="submission" date="2024-06" db="EMBL/GenBank/DDBJ databases">
        <title>Thioclava kandeliae sp. nov. from a rhizosphere soil sample of Kandelia candel in a mangrove.</title>
        <authorList>
            <person name="Mu T."/>
        </authorList>
    </citation>
    <scope>NUCLEOTIDE SEQUENCE [LARGE SCALE GENOMIC DNA]</scope>
    <source>
        <strain evidence="8 9">CPCC 100088</strain>
    </source>
</reference>
<dbReference type="Proteomes" id="UP001438953">
    <property type="component" value="Unassembled WGS sequence"/>
</dbReference>
<dbReference type="InterPro" id="IPR011010">
    <property type="entry name" value="DNA_brk_join_enz"/>
</dbReference>
<dbReference type="InterPro" id="IPR025166">
    <property type="entry name" value="Integrase_DNA_bind_dom"/>
</dbReference>
<dbReference type="InterPro" id="IPR053876">
    <property type="entry name" value="Phage_int_M"/>
</dbReference>
<dbReference type="GO" id="GO:0003677">
    <property type="term" value="F:DNA binding"/>
    <property type="evidence" value="ECO:0007669"/>
    <property type="project" value="UniProtKB-KW"/>
</dbReference>
<keyword evidence="2" id="KW-0229">DNA integration</keyword>
<dbReference type="InterPro" id="IPR002104">
    <property type="entry name" value="Integrase_catalytic"/>
</dbReference>
<name>A0ABV1SMN8_9RHOB</name>
<dbReference type="SUPFAM" id="SSF56349">
    <property type="entry name" value="DNA breaking-rejoining enzymes"/>
    <property type="match status" value="1"/>
</dbReference>
<evidence type="ECO:0000313" key="8">
    <source>
        <dbReference type="EMBL" id="MER5173774.1"/>
    </source>
</evidence>
<comment type="caution">
    <text evidence="8">The sequence shown here is derived from an EMBL/GenBank/DDBJ whole genome shotgun (WGS) entry which is preliminary data.</text>
</comment>
<sequence>MLTNAQAKRLKPEEGMVAVGGVRGLYISANAKSETGKFTLRFKSPVSGRRRDMGLGIFPELGLADARRLAIEARGQIVKGFDPIEERRLAQEQAARRMPSFEEASRAVFETLAPEYRNAKHRDQWISSLQAYVLPKLGAREVNSLTIGDFAQVLKPIWLDKEETARRVKQRCESVMIWSVAHRYCDVNPLSAVKALLPKQRGTADRVQHHPAAPWRNMPELISTLTGRNKLSISRQALLFLILTAARSGGVRGAIWDEIDFDAAIWTIPAERMKGGQQNRVPPSRQAIDLLTAQSSLRLGGDWIFSARVMMQMSDMTLTKVLDRVPTDGVAHSGPRADWRAELISRAALQAS</sequence>
<accession>A0ABV1SMN8</accession>
<evidence type="ECO:0000259" key="6">
    <source>
        <dbReference type="Pfam" id="PF13356"/>
    </source>
</evidence>
<dbReference type="PANTHER" id="PTHR30629">
    <property type="entry name" value="PROPHAGE INTEGRASE"/>
    <property type="match status" value="1"/>
</dbReference>
<feature type="domain" description="Integrase DNA-binding" evidence="6">
    <location>
        <begin position="2"/>
        <end position="88"/>
    </location>
</feature>
<evidence type="ECO:0000256" key="1">
    <source>
        <dbReference type="ARBA" id="ARBA00008857"/>
    </source>
</evidence>
<dbReference type="Gene3D" id="1.10.150.130">
    <property type="match status" value="1"/>
</dbReference>
<dbReference type="InterPro" id="IPR050808">
    <property type="entry name" value="Phage_Integrase"/>
</dbReference>
<feature type="domain" description="Phage integrase central" evidence="7">
    <location>
        <begin position="101"/>
        <end position="194"/>
    </location>
</feature>
<gene>
    <name evidence="8" type="ORF">VSX56_18605</name>
</gene>
<keyword evidence="3 8" id="KW-0238">DNA-binding</keyword>
<dbReference type="InterPro" id="IPR013762">
    <property type="entry name" value="Integrase-like_cat_sf"/>
</dbReference>
<keyword evidence="9" id="KW-1185">Reference proteome</keyword>
<dbReference type="EMBL" id="JAYWLC010000028">
    <property type="protein sequence ID" value="MER5173774.1"/>
    <property type="molecule type" value="Genomic_DNA"/>
</dbReference>
<dbReference type="Pfam" id="PF13356">
    <property type="entry name" value="Arm-DNA-bind_3"/>
    <property type="match status" value="1"/>
</dbReference>
<dbReference type="Pfam" id="PF22022">
    <property type="entry name" value="Phage_int_M"/>
    <property type="match status" value="1"/>
</dbReference>
<keyword evidence="4" id="KW-0233">DNA recombination</keyword>
<organism evidence="8 9">
    <name type="scientific">Thioclava kandeliae</name>
    <dbReference type="NCBI Taxonomy" id="3070818"/>
    <lineage>
        <taxon>Bacteria</taxon>
        <taxon>Pseudomonadati</taxon>
        <taxon>Pseudomonadota</taxon>
        <taxon>Alphaproteobacteria</taxon>
        <taxon>Rhodobacterales</taxon>
        <taxon>Paracoccaceae</taxon>
        <taxon>Thioclava</taxon>
    </lineage>
</organism>
<dbReference type="Gene3D" id="3.30.160.390">
    <property type="entry name" value="Integrase, DNA-binding domain"/>
    <property type="match status" value="1"/>
</dbReference>
<protein>
    <submittedName>
        <fullName evidence="8">Integrase arm-type DNA-binding domain-containing protein</fullName>
    </submittedName>
</protein>
<dbReference type="PANTHER" id="PTHR30629:SF2">
    <property type="entry name" value="PROPHAGE INTEGRASE INTS-RELATED"/>
    <property type="match status" value="1"/>
</dbReference>
<feature type="domain" description="Tyr recombinase" evidence="5">
    <location>
        <begin position="221"/>
        <end position="324"/>
    </location>
</feature>
<evidence type="ECO:0000256" key="2">
    <source>
        <dbReference type="ARBA" id="ARBA00022908"/>
    </source>
</evidence>
<dbReference type="Gene3D" id="1.10.443.10">
    <property type="entry name" value="Intergrase catalytic core"/>
    <property type="match status" value="1"/>
</dbReference>
<evidence type="ECO:0000256" key="4">
    <source>
        <dbReference type="ARBA" id="ARBA00023172"/>
    </source>
</evidence>
<dbReference type="InterPro" id="IPR010998">
    <property type="entry name" value="Integrase_recombinase_N"/>
</dbReference>
<comment type="similarity">
    <text evidence="1">Belongs to the 'phage' integrase family.</text>
</comment>
<dbReference type="RefSeq" id="WP_350939086.1">
    <property type="nucleotide sequence ID" value="NZ_JAYWLC010000028.1"/>
</dbReference>
<dbReference type="InterPro" id="IPR038488">
    <property type="entry name" value="Integrase_DNA-bd_sf"/>
</dbReference>
<evidence type="ECO:0000259" key="7">
    <source>
        <dbReference type="Pfam" id="PF22022"/>
    </source>
</evidence>
<evidence type="ECO:0000256" key="3">
    <source>
        <dbReference type="ARBA" id="ARBA00023125"/>
    </source>
</evidence>